<sequence>MFNAYTLEEVVSKLPLEANSISNYTGHNNSSYDYQVCRSFEKRPIINLSVIESLDRIICLTDTHLSIHEAYTPYRCQSNSLFISTKSEHFFAKLLINQLNSKESINRISIIEVPRLISSISSHSSHFESSYPIAPCLLPDKNLVALNKNDKTLQYVDMDNGRQIKLSDDGESYCQFSDSIIDFVYDSPYILAILSSNCIEIRLLSSSALIQKLTLNKFSMLTVGKRGSIYAANDTQAWRLDTNDKLRDNLKYLTNINQYEIALQIANVYCDVIEINEIINLKKEIAIKSFLDKKFSKCFDIHAELKTDILFVINLFPKLLPEKYSCSTIKYNDELKLYGILKDENDLENEGIYKNAVDALIKYISMKRQEHSKPINLHFLDYKEERKENLLSTNSLKRHEIALELIDTVLLKAYLLINPKLIGPLLRLKNCCCIISEAEKDLKRAEMFDELLILYERKKLFRKCFIFTCVDSLDAKNFDRDSVLQFLKRQFPSAVIPYLEHIIYEWEDKRPKFHEELVHQYIIRIKLLLSQFVKALPINNQFMRSLSSNNDDGIDNELVILRKKLRSFLETDKYYTVKDVLKLIETDEVLADEQAILYGRLGQHKEALSIYTNKLVDFAAAERHCLLYYDEKDFNNSQIFYNLFCFYLSGIDNLKENKKYEENEEQLKELYSQKRPNITEALKLLRRHANKINIVKAFALIPSDTPLSRIDVALKAVFETICSRLTMLNLIMGLTQIAINRTEAHFKLLKQQRINIDERIVCFMCKKRIMERIMENDIINENTISLLGHPDGFVTQTSNEQIKLEEMIISIRSKVNLNHRFVLYRQQHINYILELLHNLPNSYSELSASRTWLCFWGVHSLRLLGGHLKNELANKIISFLNLCKSSGGYGGAPGLCPHIVTTYAAVMALVEIGTDEALTSIEVEKLRKFILSMKQPNGSFCVHKDGEIDVRAVYCAIAVSYLCNFLNLDELFEGTSSWLTLCQTYEGGFGGEPGCEAHGGYTFCALASLAFLQKMHLIDVQPLLRWLVFRQMKLEGGFQEPIHPLLNISKNAYEKAFDYFNKLKC</sequence>
<dbReference type="Pfam" id="PF00432">
    <property type="entry name" value="Prenyltrans"/>
    <property type="match status" value="1"/>
</dbReference>
<evidence type="ECO:0000313" key="9">
    <source>
        <dbReference type="Proteomes" id="UP000605970"/>
    </source>
</evidence>
<dbReference type="EMBL" id="JABEBT010000054">
    <property type="protein sequence ID" value="KAF7634643.1"/>
    <property type="molecule type" value="Genomic_DNA"/>
</dbReference>
<name>A0A8S9ZN56_9BILA</name>
<keyword evidence="9" id="KW-1185">Reference proteome</keyword>
<dbReference type="GO" id="GO:0034058">
    <property type="term" value="P:endosomal vesicle fusion"/>
    <property type="evidence" value="ECO:0007669"/>
    <property type="project" value="TreeGrafter"/>
</dbReference>
<proteinExistence type="inferred from homology"/>
<dbReference type="InterPro" id="IPR000547">
    <property type="entry name" value="Clathrin_H-chain/VPS_repeat"/>
</dbReference>
<dbReference type="InterPro" id="IPR032914">
    <property type="entry name" value="Vam6/VPS39/TRAP1"/>
</dbReference>
<organism evidence="8 9">
    <name type="scientific">Meloidogyne graminicola</name>
    <dbReference type="NCBI Taxonomy" id="189291"/>
    <lineage>
        <taxon>Eukaryota</taxon>
        <taxon>Metazoa</taxon>
        <taxon>Ecdysozoa</taxon>
        <taxon>Nematoda</taxon>
        <taxon>Chromadorea</taxon>
        <taxon>Rhabditida</taxon>
        <taxon>Tylenchina</taxon>
        <taxon>Tylenchomorpha</taxon>
        <taxon>Tylenchoidea</taxon>
        <taxon>Meloidogynidae</taxon>
        <taxon>Meloidogyninae</taxon>
        <taxon>Meloidogyne</taxon>
    </lineage>
</organism>
<comment type="similarity">
    <text evidence="4">Belongs to the VAM6/VPS39 family.</text>
</comment>
<dbReference type="PANTHER" id="PTHR12894">
    <property type="entry name" value="CNH DOMAIN CONTAINING"/>
    <property type="match status" value="1"/>
</dbReference>
<dbReference type="Pfam" id="PF10366">
    <property type="entry name" value="Vps39_1"/>
    <property type="match status" value="1"/>
</dbReference>
<reference evidence="8" key="1">
    <citation type="journal article" date="2020" name="Ecol. Evol.">
        <title>Genome structure and content of the rice root-knot nematode (Meloidogyne graminicola).</title>
        <authorList>
            <person name="Phan N.T."/>
            <person name="Danchin E.G.J."/>
            <person name="Klopp C."/>
            <person name="Perfus-Barbeoch L."/>
            <person name="Kozlowski D.K."/>
            <person name="Koutsovoulos G.D."/>
            <person name="Lopez-Roques C."/>
            <person name="Bouchez O."/>
            <person name="Zahm M."/>
            <person name="Besnard G."/>
            <person name="Bellafiore S."/>
        </authorList>
    </citation>
    <scope>NUCLEOTIDE SEQUENCE</scope>
    <source>
        <strain evidence="8">VN-18</strain>
    </source>
</reference>
<keyword evidence="2" id="KW-0677">Repeat</keyword>
<keyword evidence="3" id="KW-0472">Membrane</keyword>
<dbReference type="SUPFAM" id="SSF48239">
    <property type="entry name" value="Terpenoid cyclases/Protein prenyltransferases"/>
    <property type="match status" value="1"/>
</dbReference>
<dbReference type="GO" id="GO:0006914">
    <property type="term" value="P:autophagy"/>
    <property type="evidence" value="ECO:0007669"/>
    <property type="project" value="TreeGrafter"/>
</dbReference>
<evidence type="ECO:0000256" key="1">
    <source>
        <dbReference type="ARBA" id="ARBA00004184"/>
    </source>
</evidence>
<dbReference type="Gene3D" id="1.50.10.20">
    <property type="match status" value="1"/>
</dbReference>
<accession>A0A8S9ZN56</accession>
<dbReference type="Proteomes" id="UP000605970">
    <property type="component" value="Unassembled WGS sequence"/>
</dbReference>
<dbReference type="AlphaFoldDB" id="A0A8S9ZN56"/>
<comment type="caution">
    <text evidence="8">The sequence shown here is derived from an EMBL/GenBank/DDBJ whole genome shotgun (WGS) entry which is preliminary data.</text>
</comment>
<feature type="repeat" description="CHCR" evidence="5">
    <location>
        <begin position="470"/>
        <end position="656"/>
    </location>
</feature>
<evidence type="ECO:0000256" key="3">
    <source>
        <dbReference type="ARBA" id="ARBA00023136"/>
    </source>
</evidence>
<evidence type="ECO:0000313" key="8">
    <source>
        <dbReference type="EMBL" id="KAF7634643.1"/>
    </source>
</evidence>
<protein>
    <submittedName>
        <fullName evidence="8">CNH domain-containing protein</fullName>
    </submittedName>
</protein>
<dbReference type="InterPro" id="IPR019452">
    <property type="entry name" value="VPS39/TGF_beta_rcpt-assoc_1"/>
</dbReference>
<dbReference type="OrthoDB" id="5325112at2759"/>
<dbReference type="GO" id="GO:0003824">
    <property type="term" value="F:catalytic activity"/>
    <property type="evidence" value="ECO:0007669"/>
    <property type="project" value="InterPro"/>
</dbReference>
<dbReference type="GO" id="GO:0006886">
    <property type="term" value="P:intracellular protein transport"/>
    <property type="evidence" value="ECO:0007669"/>
    <property type="project" value="UniProtKB-UniRule"/>
</dbReference>
<comment type="subcellular location">
    <subcellularLocation>
        <location evidence="1">Endomembrane system</location>
        <topology evidence="1">Peripheral membrane protein</topology>
    </subcellularLocation>
</comment>
<dbReference type="GO" id="GO:0005737">
    <property type="term" value="C:cytoplasm"/>
    <property type="evidence" value="ECO:0007669"/>
    <property type="project" value="TreeGrafter"/>
</dbReference>
<evidence type="ECO:0000256" key="5">
    <source>
        <dbReference type="PROSITE-ProRule" id="PRU01006"/>
    </source>
</evidence>
<evidence type="ECO:0000256" key="4">
    <source>
        <dbReference type="ARBA" id="ARBA00038201"/>
    </source>
</evidence>
<dbReference type="GO" id="GO:0012505">
    <property type="term" value="C:endomembrane system"/>
    <property type="evidence" value="ECO:0007669"/>
    <property type="project" value="UniProtKB-SubCell"/>
</dbReference>
<dbReference type="PANTHER" id="PTHR12894:SF49">
    <property type="entry name" value="VAM6_VPS39-LIKE PROTEIN"/>
    <property type="match status" value="1"/>
</dbReference>
<feature type="domain" description="Vacuolar sorting protein 39/Transforming growth factor beta receptor-associated" evidence="7">
    <location>
        <begin position="406"/>
        <end position="502"/>
    </location>
</feature>
<gene>
    <name evidence="8" type="ORF">Mgra_00005984</name>
</gene>
<evidence type="ECO:0000259" key="7">
    <source>
        <dbReference type="Pfam" id="PF10366"/>
    </source>
</evidence>
<dbReference type="InterPro" id="IPR001330">
    <property type="entry name" value="Prenyltrans"/>
</dbReference>
<evidence type="ECO:0000256" key="2">
    <source>
        <dbReference type="ARBA" id="ARBA00022737"/>
    </source>
</evidence>
<feature type="domain" description="Prenyltransferase alpha-alpha toroid" evidence="6">
    <location>
        <begin position="823"/>
        <end position="1039"/>
    </location>
</feature>
<dbReference type="InterPro" id="IPR008930">
    <property type="entry name" value="Terpenoid_cyclase/PrenylTrfase"/>
</dbReference>
<evidence type="ECO:0000259" key="6">
    <source>
        <dbReference type="Pfam" id="PF00432"/>
    </source>
</evidence>
<dbReference type="GO" id="GO:0016020">
    <property type="term" value="C:membrane"/>
    <property type="evidence" value="ECO:0007669"/>
    <property type="project" value="TreeGrafter"/>
</dbReference>
<dbReference type="PROSITE" id="PS50236">
    <property type="entry name" value="CHCR"/>
    <property type="match status" value="1"/>
</dbReference>